<evidence type="ECO:0000256" key="6">
    <source>
        <dbReference type="ARBA" id="ARBA00023004"/>
    </source>
</evidence>
<dbReference type="CDD" id="cd01335">
    <property type="entry name" value="Radical_SAM"/>
    <property type="match status" value="1"/>
</dbReference>
<comment type="caution">
    <text evidence="12">The sequence shown here is derived from an EMBL/GenBank/DDBJ whole genome shotgun (WGS) entry which is preliminary data.</text>
</comment>
<keyword evidence="3" id="KW-0949">S-adenosyl-L-methionine</keyword>
<dbReference type="Gene3D" id="6.10.140.1170">
    <property type="match status" value="1"/>
</dbReference>
<keyword evidence="5 10" id="KW-0663">Pyridoxal phosphate</keyword>
<dbReference type="Gene3D" id="3.20.20.70">
    <property type="entry name" value="Aldolase class I"/>
    <property type="match status" value="1"/>
</dbReference>
<feature type="domain" description="Radical SAM core" evidence="11">
    <location>
        <begin position="111"/>
        <end position="325"/>
    </location>
</feature>
<dbReference type="EMBL" id="MHMW01000028">
    <property type="protein sequence ID" value="OGZ33543.1"/>
    <property type="molecule type" value="Genomic_DNA"/>
</dbReference>
<dbReference type="PANTHER" id="PTHR30538:SF1">
    <property type="entry name" value="L-LYSINE 2,3-AMINOMUTASE"/>
    <property type="match status" value="1"/>
</dbReference>
<sequence length="367" mass="42830">MLKLILNHQLKHMPQSENKKWHWQLKNSIKTGEQLAKYINLTDKEKRDIKKVTETYKMSITPYYASLMDKNDSNCPLRRMVIPNIAELDSPPAIPDPNKEKSFEKATGLRQEFKEKCTILLTLMCPNYCRHCFRKYWVGRVNSVLTNRQIDEVVKKINSNKNIEEVCISGGDPLILSNDRIDYVLTKLKKIKHVDVVRLYTRTLVFLPQRITDNLIKVLKKYPTLYICTHFNHPKELTKESIAACRKIADNGIPIFNQSVLLKGVNDNSKTMKDLLWGLVKNKVKPLYLQHCIKTMGNDYLVTKIDVGQKIIKDLYCHMSVLGIPLYDVILYSGKVLMMPDYVKKDKNGRRFFTNLLEEKFYIDKLE</sequence>
<dbReference type="GO" id="GO:0046872">
    <property type="term" value="F:metal ion binding"/>
    <property type="evidence" value="ECO:0007669"/>
    <property type="project" value="UniProtKB-KW"/>
</dbReference>
<gene>
    <name evidence="12" type="ORF">A2Y98_01250</name>
</gene>
<keyword evidence="7 9" id="KW-0411">Iron-sulfur</keyword>
<name>A0A1G2F6C9_9BACT</name>
<dbReference type="STRING" id="1801992.A2Y98_01250"/>
<dbReference type="SUPFAM" id="SSF102114">
    <property type="entry name" value="Radical SAM enzymes"/>
    <property type="match status" value="1"/>
</dbReference>
<evidence type="ECO:0000256" key="1">
    <source>
        <dbReference type="ARBA" id="ARBA00001933"/>
    </source>
</evidence>
<evidence type="ECO:0000256" key="9">
    <source>
        <dbReference type="PIRSR" id="PIRSR004911-1"/>
    </source>
</evidence>
<feature type="binding site" evidence="9">
    <location>
        <position position="132"/>
    </location>
    <ligand>
        <name>[4Fe-4S] cluster</name>
        <dbReference type="ChEBI" id="CHEBI:49883"/>
        <note>4Fe-4S-S-AdoMet</note>
    </ligand>
</feature>
<dbReference type="Proteomes" id="UP000179099">
    <property type="component" value="Unassembled WGS sequence"/>
</dbReference>
<dbReference type="PANTHER" id="PTHR30538">
    <property type="entry name" value="LYSINE 2,3-AMINOMUTASE-RELATED"/>
    <property type="match status" value="1"/>
</dbReference>
<evidence type="ECO:0000256" key="8">
    <source>
        <dbReference type="ARBA" id="ARBA00023235"/>
    </source>
</evidence>
<reference evidence="12 13" key="1">
    <citation type="journal article" date="2016" name="Nat. Commun.">
        <title>Thousands of microbial genomes shed light on interconnected biogeochemical processes in an aquifer system.</title>
        <authorList>
            <person name="Anantharaman K."/>
            <person name="Brown C.T."/>
            <person name="Hug L.A."/>
            <person name="Sharon I."/>
            <person name="Castelle C.J."/>
            <person name="Probst A.J."/>
            <person name="Thomas B.C."/>
            <person name="Singh A."/>
            <person name="Wilkins M.J."/>
            <person name="Karaoz U."/>
            <person name="Brodie E.L."/>
            <person name="Williams K.H."/>
            <person name="Hubbard S.S."/>
            <person name="Banfield J.F."/>
        </authorList>
    </citation>
    <scope>NUCLEOTIDE SEQUENCE [LARGE SCALE GENOMIC DNA]</scope>
</reference>
<keyword evidence="4 9" id="KW-0479">Metal-binding</keyword>
<feature type="binding site" evidence="9">
    <location>
        <position position="125"/>
    </location>
    <ligand>
        <name>[4Fe-4S] cluster</name>
        <dbReference type="ChEBI" id="CHEBI:49883"/>
        <note>4Fe-4S-S-AdoMet</note>
    </ligand>
</feature>
<evidence type="ECO:0000256" key="3">
    <source>
        <dbReference type="ARBA" id="ARBA00022691"/>
    </source>
</evidence>
<proteinExistence type="predicted"/>
<organism evidence="12 13">
    <name type="scientific">Candidatus Portnoybacteria bacterium RBG_19FT_COMBO_36_7</name>
    <dbReference type="NCBI Taxonomy" id="1801992"/>
    <lineage>
        <taxon>Bacteria</taxon>
        <taxon>Candidatus Portnoyibacteriota</taxon>
    </lineage>
</organism>
<dbReference type="NCBIfam" id="TIGR00238">
    <property type="entry name" value="KamA family radical SAM protein"/>
    <property type="match status" value="1"/>
</dbReference>
<evidence type="ECO:0000313" key="12">
    <source>
        <dbReference type="EMBL" id="OGZ33543.1"/>
    </source>
</evidence>
<keyword evidence="6" id="KW-0408">Iron</keyword>
<evidence type="ECO:0000256" key="7">
    <source>
        <dbReference type="ARBA" id="ARBA00023014"/>
    </source>
</evidence>
<evidence type="ECO:0000256" key="5">
    <source>
        <dbReference type="ARBA" id="ARBA00022898"/>
    </source>
</evidence>
<evidence type="ECO:0000256" key="4">
    <source>
        <dbReference type="ARBA" id="ARBA00022723"/>
    </source>
</evidence>
<evidence type="ECO:0000256" key="2">
    <source>
        <dbReference type="ARBA" id="ARBA00022485"/>
    </source>
</evidence>
<evidence type="ECO:0000256" key="10">
    <source>
        <dbReference type="PIRSR" id="PIRSR603739-50"/>
    </source>
</evidence>
<comment type="cofactor">
    <cofactor evidence="1 10">
        <name>pyridoxal 5'-phosphate</name>
        <dbReference type="ChEBI" id="CHEBI:597326"/>
    </cofactor>
</comment>
<keyword evidence="8" id="KW-0413">Isomerase</keyword>
<dbReference type="AlphaFoldDB" id="A0A1G2F6C9"/>
<feature type="modified residue" description="N6-(pyridoxal phosphate)lysine" evidence="10">
    <location>
        <position position="335"/>
    </location>
</feature>
<evidence type="ECO:0000313" key="13">
    <source>
        <dbReference type="Proteomes" id="UP000179099"/>
    </source>
</evidence>
<evidence type="ECO:0000259" key="11">
    <source>
        <dbReference type="PROSITE" id="PS51918"/>
    </source>
</evidence>
<dbReference type="InterPro" id="IPR058240">
    <property type="entry name" value="rSAM_sf"/>
</dbReference>
<feature type="binding site" evidence="9">
    <location>
        <position position="129"/>
    </location>
    <ligand>
        <name>[4Fe-4S] cluster</name>
        <dbReference type="ChEBI" id="CHEBI:49883"/>
        <note>4Fe-4S-S-AdoMet</note>
    </ligand>
</feature>
<dbReference type="InterPro" id="IPR007197">
    <property type="entry name" value="rSAM"/>
</dbReference>
<dbReference type="GO" id="GO:0051539">
    <property type="term" value="F:4 iron, 4 sulfur cluster binding"/>
    <property type="evidence" value="ECO:0007669"/>
    <property type="project" value="UniProtKB-KW"/>
</dbReference>
<dbReference type="PIRSF" id="PIRSF004911">
    <property type="entry name" value="DUF160"/>
    <property type="match status" value="1"/>
</dbReference>
<dbReference type="PROSITE" id="PS51918">
    <property type="entry name" value="RADICAL_SAM"/>
    <property type="match status" value="1"/>
</dbReference>
<accession>A0A1G2F6C9</accession>
<dbReference type="GO" id="GO:0016853">
    <property type="term" value="F:isomerase activity"/>
    <property type="evidence" value="ECO:0007669"/>
    <property type="project" value="UniProtKB-KW"/>
</dbReference>
<dbReference type="InterPro" id="IPR003739">
    <property type="entry name" value="Lys_aminomutase/Glu_NH3_mut"/>
</dbReference>
<dbReference type="InterPro" id="IPR013785">
    <property type="entry name" value="Aldolase_TIM"/>
</dbReference>
<dbReference type="Pfam" id="PF04055">
    <property type="entry name" value="Radical_SAM"/>
    <property type="match status" value="1"/>
</dbReference>
<protein>
    <recommendedName>
        <fullName evidence="11">Radical SAM core domain-containing protein</fullName>
    </recommendedName>
</protein>
<keyword evidence="2 9" id="KW-0004">4Fe-4S</keyword>
<dbReference type="SFLD" id="SFLDS00029">
    <property type="entry name" value="Radical_SAM"/>
    <property type="match status" value="1"/>
</dbReference>